<dbReference type="InterPro" id="IPR036397">
    <property type="entry name" value="RNaseH_sf"/>
</dbReference>
<dbReference type="GO" id="GO:0042575">
    <property type="term" value="C:DNA polymerase complex"/>
    <property type="evidence" value="ECO:0007669"/>
    <property type="project" value="UniProtKB-ARBA"/>
</dbReference>
<dbReference type="SUPFAM" id="SSF56672">
    <property type="entry name" value="DNA/RNA polymerases"/>
    <property type="match status" value="1"/>
</dbReference>
<evidence type="ECO:0000256" key="1">
    <source>
        <dbReference type="SAM" id="MobiDB-lite"/>
    </source>
</evidence>
<dbReference type="EMBL" id="JABDTM020016236">
    <property type="protein sequence ID" value="KAH0818933.1"/>
    <property type="molecule type" value="Genomic_DNA"/>
</dbReference>
<dbReference type="PROSITE" id="PS50994">
    <property type="entry name" value="INTEGRASE"/>
    <property type="match status" value="1"/>
</dbReference>
<dbReference type="InterPro" id="IPR001584">
    <property type="entry name" value="Integrase_cat-core"/>
</dbReference>
<proteinExistence type="predicted"/>
<feature type="region of interest" description="Disordered" evidence="1">
    <location>
        <begin position="546"/>
        <end position="624"/>
    </location>
</feature>
<dbReference type="GO" id="GO:0003676">
    <property type="term" value="F:nucleic acid binding"/>
    <property type="evidence" value="ECO:0007669"/>
    <property type="project" value="InterPro"/>
</dbReference>
<comment type="caution">
    <text evidence="3">The sequence shown here is derived from an EMBL/GenBank/DDBJ whole genome shotgun (WGS) entry which is preliminary data.</text>
</comment>
<feature type="compositionally biased region" description="Polar residues" evidence="1">
    <location>
        <begin position="581"/>
        <end position="603"/>
    </location>
</feature>
<dbReference type="InterPro" id="IPR050951">
    <property type="entry name" value="Retrovirus_Pol_polyprotein"/>
</dbReference>
<name>A0A8J6LGZ9_TENMO</name>
<feature type="compositionally biased region" description="Polar residues" evidence="1">
    <location>
        <begin position="548"/>
        <end position="564"/>
    </location>
</feature>
<dbReference type="Pfam" id="PF17919">
    <property type="entry name" value="RT_RNaseH_2"/>
    <property type="match status" value="1"/>
</dbReference>
<evidence type="ECO:0000313" key="4">
    <source>
        <dbReference type="Proteomes" id="UP000719412"/>
    </source>
</evidence>
<keyword evidence="4" id="KW-1185">Reference proteome</keyword>
<dbReference type="GO" id="GO:0071897">
    <property type="term" value="P:DNA biosynthetic process"/>
    <property type="evidence" value="ECO:0007669"/>
    <property type="project" value="UniProtKB-ARBA"/>
</dbReference>
<evidence type="ECO:0000259" key="2">
    <source>
        <dbReference type="PROSITE" id="PS50994"/>
    </source>
</evidence>
<dbReference type="SUPFAM" id="SSF53098">
    <property type="entry name" value="Ribonuclease H-like"/>
    <property type="match status" value="1"/>
</dbReference>
<dbReference type="Gene3D" id="3.10.20.370">
    <property type="match status" value="1"/>
</dbReference>
<dbReference type="PANTHER" id="PTHR37984:SF15">
    <property type="entry name" value="INTEGRASE CATALYTIC DOMAIN-CONTAINING PROTEIN"/>
    <property type="match status" value="1"/>
</dbReference>
<dbReference type="InterPro" id="IPR041577">
    <property type="entry name" value="RT_RNaseH_2"/>
</dbReference>
<dbReference type="InterPro" id="IPR043502">
    <property type="entry name" value="DNA/RNA_pol_sf"/>
</dbReference>
<evidence type="ECO:0000313" key="3">
    <source>
        <dbReference type="EMBL" id="KAH0818933.1"/>
    </source>
</evidence>
<dbReference type="Proteomes" id="UP000719412">
    <property type="component" value="Unassembled WGS sequence"/>
</dbReference>
<dbReference type="GO" id="GO:0015074">
    <property type="term" value="P:DNA integration"/>
    <property type="evidence" value="ECO:0007669"/>
    <property type="project" value="InterPro"/>
</dbReference>
<gene>
    <name evidence="3" type="ORF">GEV33_003858</name>
</gene>
<dbReference type="InterPro" id="IPR012337">
    <property type="entry name" value="RNaseH-like_sf"/>
</dbReference>
<dbReference type="AlphaFoldDB" id="A0A8J6LGZ9"/>
<protein>
    <recommendedName>
        <fullName evidence="2">Integrase catalytic domain-containing protein</fullName>
    </recommendedName>
</protein>
<dbReference type="Gene3D" id="3.30.420.10">
    <property type="entry name" value="Ribonuclease H-like superfamily/Ribonuclease H"/>
    <property type="match status" value="1"/>
</dbReference>
<feature type="compositionally biased region" description="Basic and acidic residues" evidence="1">
    <location>
        <begin position="565"/>
        <end position="576"/>
    </location>
</feature>
<feature type="domain" description="Integrase catalytic" evidence="2">
    <location>
        <begin position="82"/>
        <end position="246"/>
    </location>
</feature>
<reference evidence="3" key="1">
    <citation type="journal article" date="2020" name="J Insects Food Feed">
        <title>The yellow mealworm (Tenebrio molitor) genome: a resource for the emerging insects as food and feed industry.</title>
        <authorList>
            <person name="Eriksson T."/>
            <person name="Andere A."/>
            <person name="Kelstrup H."/>
            <person name="Emery V."/>
            <person name="Picard C."/>
        </authorList>
    </citation>
    <scope>NUCLEOTIDE SEQUENCE</scope>
    <source>
        <strain evidence="3">Stoneville</strain>
        <tissue evidence="3">Whole head</tissue>
    </source>
</reference>
<dbReference type="PANTHER" id="PTHR37984">
    <property type="entry name" value="PROTEIN CBG26694"/>
    <property type="match status" value="1"/>
</dbReference>
<accession>A0A8J6LGZ9</accession>
<organism evidence="3 4">
    <name type="scientific">Tenebrio molitor</name>
    <name type="common">Yellow mealworm beetle</name>
    <dbReference type="NCBI Taxonomy" id="7067"/>
    <lineage>
        <taxon>Eukaryota</taxon>
        <taxon>Metazoa</taxon>
        <taxon>Ecdysozoa</taxon>
        <taxon>Arthropoda</taxon>
        <taxon>Hexapoda</taxon>
        <taxon>Insecta</taxon>
        <taxon>Pterygota</taxon>
        <taxon>Neoptera</taxon>
        <taxon>Endopterygota</taxon>
        <taxon>Coleoptera</taxon>
        <taxon>Polyphaga</taxon>
        <taxon>Cucujiformia</taxon>
        <taxon>Tenebrionidae</taxon>
        <taxon>Tenebrio</taxon>
    </lineage>
</organism>
<sequence>MLEGCEFVLFTDHKPLTFAFKQKSEKASPRKANIVADTLSRIQEVLIPIPVNYEAVAEAQENDEELKSLLMTSTDSNLHFKKISIPDSNKQMYCDVSTGVIRPYIPPQFRRQVFEKAIPLEDIKAETVVQAFLSGWIARFGVPAEIKHDQGTQFESSLFKEVAKIFGTKTSHTTAYHPQSNGAIECWHRPLKAAIMCHATPQWIETLPLILSGFRSVLHEDLGTSTSELVYGDTLRLPGEFLADLKSESATERRHGHPNVPAVDDSTWTGTWTDDDAGCRWCNTGLLLRMPMSWYPPEKLSNLQRNRLRNQRSQWVLLPEREPQGTTTKPHSLAVPDGRSVESAYQAQGSSDYIMQDAADALMHYEMESSSGYGSPIRIHLAILHLGPVEGASLPEIEKERLNALLDQHVELFAKTGPPTPFAEHQIDTGHSTLIASPPYRLTPADPTQPFILRTDSSAYALGAALLQGEAPEECPIEYASRLLTKTERNYSTRERGVMANPPSDFYNSTKAGRKLERPMKKNKIAVNSTPTPNASLQLRSSPVFWRTPTSMPSATQHMDSNDPTSHDLAARDKPAEPLVPTTSRNSPRIQNLRTPRPNQEARQTPKESDPIIGPILLDLRGRM</sequence>
<reference evidence="3" key="2">
    <citation type="submission" date="2021-08" db="EMBL/GenBank/DDBJ databases">
        <authorList>
            <person name="Eriksson T."/>
        </authorList>
    </citation>
    <scope>NUCLEOTIDE SEQUENCE</scope>
    <source>
        <strain evidence="3">Stoneville</strain>
        <tissue evidence="3">Whole head</tissue>
    </source>
</reference>